<name>A0ACC1A4J7_9ROSI</name>
<organism evidence="1 2">
    <name type="scientific">Pistacia atlantica</name>
    <dbReference type="NCBI Taxonomy" id="434234"/>
    <lineage>
        <taxon>Eukaryota</taxon>
        <taxon>Viridiplantae</taxon>
        <taxon>Streptophyta</taxon>
        <taxon>Embryophyta</taxon>
        <taxon>Tracheophyta</taxon>
        <taxon>Spermatophyta</taxon>
        <taxon>Magnoliopsida</taxon>
        <taxon>eudicotyledons</taxon>
        <taxon>Gunneridae</taxon>
        <taxon>Pentapetalae</taxon>
        <taxon>rosids</taxon>
        <taxon>malvids</taxon>
        <taxon>Sapindales</taxon>
        <taxon>Anacardiaceae</taxon>
        <taxon>Pistacia</taxon>
    </lineage>
</organism>
<protein>
    <submittedName>
        <fullName evidence="1">Uncharacterized protein</fullName>
    </submittedName>
</protein>
<proteinExistence type="predicted"/>
<dbReference type="Proteomes" id="UP001164250">
    <property type="component" value="Chromosome 12"/>
</dbReference>
<accession>A0ACC1A4J7</accession>
<evidence type="ECO:0000313" key="2">
    <source>
        <dbReference type="Proteomes" id="UP001164250"/>
    </source>
</evidence>
<sequence length="79" mass="9227">MSTADVRLNIASEIDLMDKKDELVSSSSQEKAVRINIAQENKEHEKIDELMKSPPPKRIGMIRYHLVNCMLYYFKLLKM</sequence>
<reference evidence="2" key="1">
    <citation type="journal article" date="2023" name="G3 (Bethesda)">
        <title>Genome assembly and association tests identify interacting loci associated with vigor, precocity, and sex in interspecific pistachio rootstocks.</title>
        <authorList>
            <person name="Palmer W."/>
            <person name="Jacygrad E."/>
            <person name="Sagayaradj S."/>
            <person name="Cavanaugh K."/>
            <person name="Han R."/>
            <person name="Bertier L."/>
            <person name="Beede B."/>
            <person name="Kafkas S."/>
            <person name="Golino D."/>
            <person name="Preece J."/>
            <person name="Michelmore R."/>
        </authorList>
    </citation>
    <scope>NUCLEOTIDE SEQUENCE [LARGE SCALE GENOMIC DNA]</scope>
</reference>
<evidence type="ECO:0000313" key="1">
    <source>
        <dbReference type="EMBL" id="KAJ0081293.1"/>
    </source>
</evidence>
<gene>
    <name evidence="1" type="ORF">Patl1_12363</name>
</gene>
<comment type="caution">
    <text evidence="1">The sequence shown here is derived from an EMBL/GenBank/DDBJ whole genome shotgun (WGS) entry which is preliminary data.</text>
</comment>
<keyword evidence="2" id="KW-1185">Reference proteome</keyword>
<dbReference type="EMBL" id="CM047908">
    <property type="protein sequence ID" value="KAJ0081293.1"/>
    <property type="molecule type" value="Genomic_DNA"/>
</dbReference>